<comment type="caution">
    <text evidence="2">The sequence shown here is derived from an EMBL/GenBank/DDBJ whole genome shotgun (WGS) entry which is preliminary data.</text>
</comment>
<sequence length="154" mass="16488">MLSVRDYRPGDAEALFVVCQEAILDGATDYTPAQRSAWAARFTSAEALALKLAMQQVVVGLSGDQPKGLMTLDGGLLDLAYVAPEARGSGLADLMHAVLLNRATVAGQGDLTVHASHHARRFLARQGWQARAEQEVQIGGETLENCVMELRLSA</sequence>
<dbReference type="RefSeq" id="WP_327795065.1">
    <property type="nucleotide sequence ID" value="NZ_JADQAZ010000003.1"/>
</dbReference>
<feature type="domain" description="N-acetyltransferase" evidence="1">
    <location>
        <begin position="2"/>
        <end position="153"/>
    </location>
</feature>
<dbReference type="PROSITE" id="PS51186">
    <property type="entry name" value="GNAT"/>
    <property type="match status" value="1"/>
</dbReference>
<dbReference type="Pfam" id="PF13673">
    <property type="entry name" value="Acetyltransf_10"/>
    <property type="match status" value="1"/>
</dbReference>
<accession>A0AAP2CQV6</accession>
<evidence type="ECO:0000313" key="2">
    <source>
        <dbReference type="EMBL" id="MBT0958849.1"/>
    </source>
</evidence>
<protein>
    <submittedName>
        <fullName evidence="2">GNAT family N-acetyltransferase</fullName>
    </submittedName>
</protein>
<dbReference type="SUPFAM" id="SSF55729">
    <property type="entry name" value="Acyl-CoA N-acyltransferases (Nat)"/>
    <property type="match status" value="1"/>
</dbReference>
<proteinExistence type="predicted"/>
<organism evidence="2 3">
    <name type="scientific">Harenicola maris</name>
    <dbReference type="NCBI Taxonomy" id="2841044"/>
    <lineage>
        <taxon>Bacteria</taxon>
        <taxon>Pseudomonadati</taxon>
        <taxon>Pseudomonadota</taxon>
        <taxon>Alphaproteobacteria</taxon>
        <taxon>Rhodobacterales</taxon>
        <taxon>Paracoccaceae</taxon>
        <taxon>Harenicola</taxon>
    </lineage>
</organism>
<evidence type="ECO:0000313" key="3">
    <source>
        <dbReference type="Proteomes" id="UP001315686"/>
    </source>
</evidence>
<dbReference type="GO" id="GO:0016747">
    <property type="term" value="F:acyltransferase activity, transferring groups other than amino-acyl groups"/>
    <property type="evidence" value="ECO:0007669"/>
    <property type="project" value="InterPro"/>
</dbReference>
<reference evidence="2 3" key="1">
    <citation type="journal article" date="2021" name="Arch. Microbiol.">
        <title>Harenicola maris gen. nov., sp. nov. isolated from the Sea of Japan shallow sediments.</title>
        <authorList>
            <person name="Romanenko L.A."/>
            <person name="Kurilenko V.V."/>
            <person name="Chernysheva N.Y."/>
            <person name="Tekutyeva L.A."/>
            <person name="Velansky P.V."/>
            <person name="Svetashev V.I."/>
            <person name="Isaeva M.P."/>
        </authorList>
    </citation>
    <scope>NUCLEOTIDE SEQUENCE [LARGE SCALE GENOMIC DNA]</scope>
    <source>
        <strain evidence="2 3">KMM 3653</strain>
    </source>
</reference>
<name>A0AAP2CQV6_9RHOB</name>
<dbReference type="InterPro" id="IPR052564">
    <property type="entry name" value="N-acetyltrans/Recomb-assoc"/>
</dbReference>
<keyword evidence="3" id="KW-1185">Reference proteome</keyword>
<dbReference type="PANTHER" id="PTHR43451:SF1">
    <property type="entry name" value="ACETYLTRANSFERASE"/>
    <property type="match status" value="1"/>
</dbReference>
<gene>
    <name evidence="2" type="ORF">IV417_15780</name>
</gene>
<dbReference type="Gene3D" id="3.40.630.30">
    <property type="match status" value="1"/>
</dbReference>
<dbReference type="InterPro" id="IPR016181">
    <property type="entry name" value="Acyl_CoA_acyltransferase"/>
</dbReference>
<dbReference type="Proteomes" id="UP001315686">
    <property type="component" value="Unassembled WGS sequence"/>
</dbReference>
<dbReference type="PANTHER" id="PTHR43451">
    <property type="entry name" value="ACETYLTRANSFERASE (GNAT) FAMILY PROTEIN"/>
    <property type="match status" value="1"/>
</dbReference>
<dbReference type="InterPro" id="IPR000182">
    <property type="entry name" value="GNAT_dom"/>
</dbReference>
<dbReference type="AlphaFoldDB" id="A0AAP2CQV6"/>
<dbReference type="EMBL" id="JADQAZ010000003">
    <property type="protein sequence ID" value="MBT0958849.1"/>
    <property type="molecule type" value="Genomic_DNA"/>
</dbReference>
<evidence type="ECO:0000259" key="1">
    <source>
        <dbReference type="PROSITE" id="PS51186"/>
    </source>
</evidence>